<proteinExistence type="predicted"/>
<gene>
    <name evidence="1" type="ORF">E2C01_036153</name>
</gene>
<organism evidence="1 2">
    <name type="scientific">Portunus trituberculatus</name>
    <name type="common">Swimming crab</name>
    <name type="synonym">Neptunus trituberculatus</name>
    <dbReference type="NCBI Taxonomy" id="210409"/>
    <lineage>
        <taxon>Eukaryota</taxon>
        <taxon>Metazoa</taxon>
        <taxon>Ecdysozoa</taxon>
        <taxon>Arthropoda</taxon>
        <taxon>Crustacea</taxon>
        <taxon>Multicrustacea</taxon>
        <taxon>Malacostraca</taxon>
        <taxon>Eumalacostraca</taxon>
        <taxon>Eucarida</taxon>
        <taxon>Decapoda</taxon>
        <taxon>Pleocyemata</taxon>
        <taxon>Brachyura</taxon>
        <taxon>Eubrachyura</taxon>
        <taxon>Portunoidea</taxon>
        <taxon>Portunidae</taxon>
        <taxon>Portuninae</taxon>
        <taxon>Portunus</taxon>
    </lineage>
</organism>
<reference evidence="1 2" key="1">
    <citation type="submission" date="2019-05" db="EMBL/GenBank/DDBJ databases">
        <title>Another draft genome of Portunus trituberculatus and its Hox gene families provides insights of decapod evolution.</title>
        <authorList>
            <person name="Jeong J.-H."/>
            <person name="Song I."/>
            <person name="Kim S."/>
            <person name="Choi T."/>
            <person name="Kim D."/>
            <person name="Ryu S."/>
            <person name="Kim W."/>
        </authorList>
    </citation>
    <scope>NUCLEOTIDE SEQUENCE [LARGE SCALE GENOMIC DNA]</scope>
    <source>
        <tissue evidence="1">Muscle</tissue>
    </source>
</reference>
<name>A0A5B7F508_PORTR</name>
<comment type="caution">
    <text evidence="1">The sequence shown here is derived from an EMBL/GenBank/DDBJ whole genome shotgun (WGS) entry which is preliminary data.</text>
</comment>
<accession>A0A5B7F508</accession>
<evidence type="ECO:0000313" key="2">
    <source>
        <dbReference type="Proteomes" id="UP000324222"/>
    </source>
</evidence>
<dbReference type="Proteomes" id="UP000324222">
    <property type="component" value="Unassembled WGS sequence"/>
</dbReference>
<evidence type="ECO:0000313" key="1">
    <source>
        <dbReference type="EMBL" id="MPC42530.1"/>
    </source>
</evidence>
<sequence length="126" mass="14385">MFTVQRFVGFLKMRRRVIIHASFPNPASVPEDKQTLRRTGGGSERLHAPFNRMALYSPHRGLIAVDAISILFHLLFEDISIFPNWALETPVVTRLRIGHTRLNAHQHRLGITDTLQFPMALVPYTA</sequence>
<dbReference type="AlphaFoldDB" id="A0A5B7F508"/>
<dbReference type="EMBL" id="VSRR010005472">
    <property type="protein sequence ID" value="MPC42530.1"/>
    <property type="molecule type" value="Genomic_DNA"/>
</dbReference>
<keyword evidence="2" id="KW-1185">Reference proteome</keyword>
<protein>
    <submittedName>
        <fullName evidence="1">Uncharacterized protein</fullName>
    </submittedName>
</protein>